<sequence>MSGYKFENKAVQWFDDRLPLFTVLRHSTTDYPTPRNLNYWWNFGSLALMMLVIMILTGVFLVMNYTPNAALAFDSVERIMRDVNYGWLIRYMHANGASMFFIVVYIHIFRGLYYGSYKAPREVLWWLGLVIYLLMMATAFMGYVLPWGQMSFWGATVITNLFSAFPVVGDYIVTLLWGGFSVANPTLNRFFSLHYLLPFLIFAVVFLHLVALHTVKSSNPLGIEMKGPQDSIPFHPYYTIKDLYGVGLFLIIYMAFVFFAPNFFGEPDNYIPANPMVTPPHIVPEWYYLPFYAILRSIPNKLAGVIAMFSAILILFFLPWIDSSKVRSAKFRPIFKQVFWIFVLDTIVLGYVGSQPPGGPLVVIGQIATAVYFLFFPFLYLLGKIEKPRALPQSISAAVLKSEKA</sequence>
<comment type="caution">
    <text evidence="16">The sequence shown here is derived from an EMBL/GenBank/DDBJ whole genome shotgun (WGS) entry which is preliminary data.</text>
</comment>
<dbReference type="InterPro" id="IPR027387">
    <property type="entry name" value="Cytb/b6-like_sf"/>
</dbReference>
<feature type="transmembrane region" description="Helical" evidence="13">
    <location>
        <begin position="302"/>
        <end position="321"/>
    </location>
</feature>
<evidence type="ECO:0000313" key="16">
    <source>
        <dbReference type="EMBL" id="OIQ92394.1"/>
    </source>
</evidence>
<feature type="transmembrane region" description="Helical" evidence="13">
    <location>
        <begin position="359"/>
        <end position="382"/>
    </location>
</feature>
<dbReference type="InterPro" id="IPR036150">
    <property type="entry name" value="Cyt_b/b6_C_sf"/>
</dbReference>
<accession>A0A1J5RAS2</accession>
<dbReference type="InterPro" id="IPR005797">
    <property type="entry name" value="Cyt_b/b6_N"/>
</dbReference>
<dbReference type="GO" id="GO:0006122">
    <property type="term" value="P:mitochondrial electron transport, ubiquinol to cytochrome c"/>
    <property type="evidence" value="ECO:0007669"/>
    <property type="project" value="TreeGrafter"/>
</dbReference>
<feature type="transmembrane region" description="Helical" evidence="13">
    <location>
        <begin position="243"/>
        <end position="264"/>
    </location>
</feature>
<dbReference type="GO" id="GO:0008121">
    <property type="term" value="F:quinol-cytochrome-c reductase activity"/>
    <property type="evidence" value="ECO:0007669"/>
    <property type="project" value="InterPro"/>
</dbReference>
<feature type="transmembrane region" description="Helical" evidence="13">
    <location>
        <begin position="333"/>
        <end position="353"/>
    </location>
</feature>
<reference evidence="16" key="1">
    <citation type="submission" date="2016-10" db="EMBL/GenBank/DDBJ databases">
        <title>Sequence of Gallionella enrichment culture.</title>
        <authorList>
            <person name="Poehlein A."/>
            <person name="Muehling M."/>
            <person name="Daniel R."/>
        </authorList>
    </citation>
    <scope>NUCLEOTIDE SEQUENCE</scope>
</reference>
<dbReference type="PROSITE" id="PS51003">
    <property type="entry name" value="CYTB_CTER"/>
    <property type="match status" value="1"/>
</dbReference>
<dbReference type="GO" id="GO:0005739">
    <property type="term" value="C:mitochondrion"/>
    <property type="evidence" value="ECO:0007669"/>
    <property type="project" value="GOC"/>
</dbReference>
<comment type="subcellular location">
    <subcellularLocation>
        <location evidence="2">Membrane</location>
        <topology evidence="2">Multi-pass membrane protein</topology>
    </subcellularLocation>
</comment>
<evidence type="ECO:0000256" key="2">
    <source>
        <dbReference type="ARBA" id="ARBA00004141"/>
    </source>
</evidence>
<organism evidence="16">
    <name type="scientific">mine drainage metagenome</name>
    <dbReference type="NCBI Taxonomy" id="410659"/>
    <lineage>
        <taxon>unclassified sequences</taxon>
        <taxon>metagenomes</taxon>
        <taxon>ecological metagenomes</taxon>
    </lineage>
</organism>
<dbReference type="InterPro" id="IPR005798">
    <property type="entry name" value="Cyt_b/b6_C"/>
</dbReference>
<feature type="transmembrane region" description="Helical" evidence="13">
    <location>
        <begin position="193"/>
        <end position="215"/>
    </location>
</feature>
<dbReference type="EMBL" id="MLJW01000233">
    <property type="protein sequence ID" value="OIQ92394.1"/>
    <property type="molecule type" value="Genomic_DNA"/>
</dbReference>
<keyword evidence="10 13" id="KW-1133">Transmembrane helix</keyword>
<dbReference type="FunFam" id="1.20.810.10:FF:000004">
    <property type="entry name" value="Cytochrome b"/>
    <property type="match status" value="1"/>
</dbReference>
<evidence type="ECO:0000256" key="10">
    <source>
        <dbReference type="ARBA" id="ARBA00022989"/>
    </source>
</evidence>
<keyword evidence="4" id="KW-0813">Transport</keyword>
<feature type="transmembrane region" description="Helical" evidence="13">
    <location>
        <begin position="39"/>
        <end position="66"/>
    </location>
</feature>
<dbReference type="AlphaFoldDB" id="A0A1J5RAS2"/>
<name>A0A1J5RAS2_9ZZZZ</name>
<feature type="domain" description="Cytochrome b/b6 C-terminal region profile" evidence="15">
    <location>
        <begin position="224"/>
        <end position="393"/>
    </location>
</feature>
<dbReference type="InterPro" id="IPR048260">
    <property type="entry name" value="Cytochrome_b_C_euk/bac"/>
</dbReference>
<evidence type="ECO:0000256" key="9">
    <source>
        <dbReference type="ARBA" id="ARBA00022982"/>
    </source>
</evidence>
<dbReference type="InterPro" id="IPR030689">
    <property type="entry name" value="Cytochrome_b"/>
</dbReference>
<dbReference type="GO" id="GO:0016491">
    <property type="term" value="F:oxidoreductase activity"/>
    <property type="evidence" value="ECO:0007669"/>
    <property type="project" value="InterPro"/>
</dbReference>
<dbReference type="CDD" id="cd00284">
    <property type="entry name" value="Cytochrome_b_N"/>
    <property type="match status" value="1"/>
</dbReference>
<evidence type="ECO:0000256" key="5">
    <source>
        <dbReference type="ARBA" id="ARBA00022617"/>
    </source>
</evidence>
<dbReference type="SUPFAM" id="SSF81648">
    <property type="entry name" value="a domain/subunit of cytochrome bc1 complex (Ubiquinol-cytochrome c reductase)"/>
    <property type="match status" value="1"/>
</dbReference>
<keyword evidence="12 13" id="KW-0472">Membrane</keyword>
<dbReference type="PANTHER" id="PTHR19271:SF16">
    <property type="entry name" value="CYTOCHROME B"/>
    <property type="match status" value="1"/>
</dbReference>
<evidence type="ECO:0000256" key="8">
    <source>
        <dbReference type="ARBA" id="ARBA00022723"/>
    </source>
</evidence>
<dbReference type="InterPro" id="IPR048259">
    <property type="entry name" value="Cytochrome_b_N_euk/bac"/>
</dbReference>
<dbReference type="SUPFAM" id="SSF81342">
    <property type="entry name" value="Transmembrane di-heme cytochromes"/>
    <property type="match status" value="1"/>
</dbReference>
<gene>
    <name evidence="16" type="primary">petB_6</name>
    <name evidence="16" type="ORF">GALL_256940</name>
</gene>
<keyword evidence="6" id="KW-0679">Respiratory chain</keyword>
<dbReference type="PROSITE" id="PS51002">
    <property type="entry name" value="CYTB_NTER"/>
    <property type="match status" value="1"/>
</dbReference>
<evidence type="ECO:0000256" key="4">
    <source>
        <dbReference type="ARBA" id="ARBA00022448"/>
    </source>
</evidence>
<comment type="cofactor">
    <cofactor evidence="1">
        <name>heme b</name>
        <dbReference type="ChEBI" id="CHEBI:60344"/>
    </cofactor>
</comment>
<keyword evidence="9" id="KW-0249">Electron transport</keyword>
<feature type="transmembrane region" description="Helical" evidence="13">
    <location>
        <begin position="152"/>
        <end position="173"/>
    </location>
</feature>
<keyword evidence="5" id="KW-0349">Heme</keyword>
<feature type="transmembrane region" description="Helical" evidence="13">
    <location>
        <begin position="123"/>
        <end position="145"/>
    </location>
</feature>
<dbReference type="InterPro" id="IPR016174">
    <property type="entry name" value="Di-haem_cyt_TM"/>
</dbReference>
<feature type="domain" description="Cytochrome b/b6 N-terminal region profile" evidence="14">
    <location>
        <begin position="10"/>
        <end position="221"/>
    </location>
</feature>
<dbReference type="CDD" id="cd00290">
    <property type="entry name" value="cytochrome_b_C"/>
    <property type="match status" value="1"/>
</dbReference>
<keyword evidence="11" id="KW-0408">Iron</keyword>
<dbReference type="Pfam" id="PF00032">
    <property type="entry name" value="Cytochrom_B_C"/>
    <property type="match status" value="1"/>
</dbReference>
<protein>
    <recommendedName>
        <fullName evidence="3">Cytochrome b</fullName>
    </recommendedName>
</protein>
<evidence type="ECO:0000256" key="11">
    <source>
        <dbReference type="ARBA" id="ARBA00023004"/>
    </source>
</evidence>
<evidence type="ECO:0000256" key="12">
    <source>
        <dbReference type="ARBA" id="ARBA00023136"/>
    </source>
</evidence>
<evidence type="ECO:0000259" key="15">
    <source>
        <dbReference type="PROSITE" id="PS51003"/>
    </source>
</evidence>
<evidence type="ECO:0000256" key="1">
    <source>
        <dbReference type="ARBA" id="ARBA00001970"/>
    </source>
</evidence>
<feature type="transmembrane region" description="Helical" evidence="13">
    <location>
        <begin position="87"/>
        <end position="108"/>
    </location>
</feature>
<evidence type="ECO:0000259" key="14">
    <source>
        <dbReference type="PROSITE" id="PS51002"/>
    </source>
</evidence>
<dbReference type="Gene3D" id="1.20.810.10">
    <property type="entry name" value="Cytochrome Bc1 Complex, Chain C"/>
    <property type="match status" value="1"/>
</dbReference>
<dbReference type="Pfam" id="PF00033">
    <property type="entry name" value="Cytochrome_B"/>
    <property type="match status" value="1"/>
</dbReference>
<evidence type="ECO:0000256" key="6">
    <source>
        <dbReference type="ARBA" id="ARBA00022660"/>
    </source>
</evidence>
<dbReference type="PANTHER" id="PTHR19271">
    <property type="entry name" value="CYTOCHROME B"/>
    <property type="match status" value="1"/>
</dbReference>
<dbReference type="GO" id="GO:0046872">
    <property type="term" value="F:metal ion binding"/>
    <property type="evidence" value="ECO:0007669"/>
    <property type="project" value="UniProtKB-KW"/>
</dbReference>
<proteinExistence type="predicted"/>
<evidence type="ECO:0000256" key="7">
    <source>
        <dbReference type="ARBA" id="ARBA00022692"/>
    </source>
</evidence>
<dbReference type="PIRSF" id="PIRSF038885">
    <property type="entry name" value="COB"/>
    <property type="match status" value="1"/>
</dbReference>
<evidence type="ECO:0000256" key="3">
    <source>
        <dbReference type="ARBA" id="ARBA00013531"/>
    </source>
</evidence>
<evidence type="ECO:0000256" key="13">
    <source>
        <dbReference type="SAM" id="Phobius"/>
    </source>
</evidence>
<dbReference type="GO" id="GO:0045275">
    <property type="term" value="C:respiratory chain complex III"/>
    <property type="evidence" value="ECO:0007669"/>
    <property type="project" value="InterPro"/>
</dbReference>
<keyword evidence="8" id="KW-0479">Metal-binding</keyword>
<keyword evidence="7 13" id="KW-0812">Transmembrane</keyword>